<evidence type="ECO:0000256" key="1">
    <source>
        <dbReference type="SAM" id="SignalP"/>
    </source>
</evidence>
<reference evidence="2" key="1">
    <citation type="submission" date="2023-03" db="EMBL/GenBank/DDBJ databases">
        <title>Massive genome expansion in bonnet fungi (Mycena s.s.) driven by repeated elements and novel gene families across ecological guilds.</title>
        <authorList>
            <consortium name="Lawrence Berkeley National Laboratory"/>
            <person name="Harder C.B."/>
            <person name="Miyauchi S."/>
            <person name="Viragh M."/>
            <person name="Kuo A."/>
            <person name="Thoen E."/>
            <person name="Andreopoulos B."/>
            <person name="Lu D."/>
            <person name="Skrede I."/>
            <person name="Drula E."/>
            <person name="Henrissat B."/>
            <person name="Morin E."/>
            <person name="Kohler A."/>
            <person name="Barry K."/>
            <person name="LaButti K."/>
            <person name="Morin E."/>
            <person name="Salamov A."/>
            <person name="Lipzen A."/>
            <person name="Mereny Z."/>
            <person name="Hegedus B."/>
            <person name="Baldrian P."/>
            <person name="Stursova M."/>
            <person name="Weitz H."/>
            <person name="Taylor A."/>
            <person name="Grigoriev I.V."/>
            <person name="Nagy L.G."/>
            <person name="Martin F."/>
            <person name="Kauserud H."/>
        </authorList>
    </citation>
    <scope>NUCLEOTIDE SEQUENCE</scope>
    <source>
        <strain evidence="2">CBHHK182m</strain>
    </source>
</reference>
<evidence type="ECO:0000313" key="2">
    <source>
        <dbReference type="EMBL" id="KAJ7754048.1"/>
    </source>
</evidence>
<dbReference type="AlphaFoldDB" id="A0AAD7NC41"/>
<feature type="signal peptide" evidence="1">
    <location>
        <begin position="1"/>
        <end position="24"/>
    </location>
</feature>
<dbReference type="Proteomes" id="UP001215598">
    <property type="component" value="Unassembled WGS sequence"/>
</dbReference>
<dbReference type="EMBL" id="JARKIB010000053">
    <property type="protein sequence ID" value="KAJ7754048.1"/>
    <property type="molecule type" value="Genomic_DNA"/>
</dbReference>
<protein>
    <submittedName>
        <fullName evidence="2">Uncharacterized protein</fullName>
    </submittedName>
</protein>
<gene>
    <name evidence="2" type="ORF">B0H16DRAFT_1722855</name>
</gene>
<sequence>MPHGPVFAFALGIVSILTPCCVHSSIPYPPALPTLIPLHPSLLLCSLRRFACLHSRLVPSSPLATHPSSFVHRYFHSFSSIHPLFSPYSYPNSHTLFVFALDVHSSPASCLFVVSPLFTRAPFSLTPTGSATATATTPFLPSNFAADISASGSASGSGASGASGSASASAGANGTSTRSTPSGAAPALLGGAVADVVTAAVVAVMGGVGHGWGVVV</sequence>
<keyword evidence="1" id="KW-0732">Signal</keyword>
<comment type="caution">
    <text evidence="2">The sequence shown here is derived from an EMBL/GenBank/DDBJ whole genome shotgun (WGS) entry which is preliminary data.</text>
</comment>
<organism evidence="2 3">
    <name type="scientific">Mycena metata</name>
    <dbReference type="NCBI Taxonomy" id="1033252"/>
    <lineage>
        <taxon>Eukaryota</taxon>
        <taxon>Fungi</taxon>
        <taxon>Dikarya</taxon>
        <taxon>Basidiomycota</taxon>
        <taxon>Agaricomycotina</taxon>
        <taxon>Agaricomycetes</taxon>
        <taxon>Agaricomycetidae</taxon>
        <taxon>Agaricales</taxon>
        <taxon>Marasmiineae</taxon>
        <taxon>Mycenaceae</taxon>
        <taxon>Mycena</taxon>
    </lineage>
</organism>
<accession>A0AAD7NC41</accession>
<proteinExistence type="predicted"/>
<keyword evidence="3" id="KW-1185">Reference proteome</keyword>
<name>A0AAD7NC41_9AGAR</name>
<evidence type="ECO:0000313" key="3">
    <source>
        <dbReference type="Proteomes" id="UP001215598"/>
    </source>
</evidence>
<feature type="chain" id="PRO_5042029788" evidence="1">
    <location>
        <begin position="25"/>
        <end position="216"/>
    </location>
</feature>